<feature type="domain" description="Beta-lactamase-related" evidence="1">
    <location>
        <begin position="168"/>
        <end position="375"/>
    </location>
</feature>
<dbReference type="InterPro" id="IPR001466">
    <property type="entry name" value="Beta-lactam-related"/>
</dbReference>
<dbReference type="OrthoDB" id="9773047at2"/>
<dbReference type="KEGG" id="ptq:P700755_004020"/>
<evidence type="ECO:0000313" key="2">
    <source>
        <dbReference type="EMBL" id="AFU70576.1"/>
    </source>
</evidence>
<dbReference type="InterPro" id="IPR012338">
    <property type="entry name" value="Beta-lactam/transpept-like"/>
</dbReference>
<protein>
    <submittedName>
        <fullName evidence="2">Beta-lactamase class C AmpC-like protein</fullName>
    </submittedName>
</protein>
<dbReference type="HOGENOM" id="CLU_030169_1_2_10"/>
<dbReference type="RefSeq" id="WP_015026106.1">
    <property type="nucleotide sequence ID" value="NC_018721.1"/>
</dbReference>
<dbReference type="InterPro" id="IPR050789">
    <property type="entry name" value="Diverse_Enzym_Activities"/>
</dbReference>
<dbReference type="EMBL" id="CP003879">
    <property type="protein sequence ID" value="AFU70576.1"/>
    <property type="molecule type" value="Genomic_DNA"/>
</dbReference>
<dbReference type="eggNOG" id="COG1680">
    <property type="taxonomic scope" value="Bacteria"/>
</dbReference>
<proteinExistence type="predicted"/>
<dbReference type="AlphaFoldDB" id="K4INI0"/>
<reference evidence="2" key="1">
    <citation type="submission" date="2006-03" db="EMBL/GenBank/DDBJ databases">
        <authorList>
            <person name="Bowman J."/>
            <person name="Ferriera S."/>
            <person name="Johnson J."/>
            <person name="Kravitz S."/>
            <person name="Halpern A."/>
            <person name="Remington K."/>
            <person name="Beeson K."/>
            <person name="Tran B."/>
            <person name="Rogers Y.-H."/>
            <person name="Friedman R."/>
            <person name="Venter J.C."/>
        </authorList>
    </citation>
    <scope>NUCLEOTIDE SEQUENCE [LARGE SCALE GENOMIC DNA]</scope>
    <source>
        <strain evidence="2">ATCC 700755</strain>
    </source>
</reference>
<dbReference type="Proteomes" id="UP000008514">
    <property type="component" value="Chromosome"/>
</dbReference>
<evidence type="ECO:0000259" key="1">
    <source>
        <dbReference type="Pfam" id="PF00144"/>
    </source>
</evidence>
<keyword evidence="3" id="KW-1185">Reference proteome</keyword>
<dbReference type="SUPFAM" id="SSF56601">
    <property type="entry name" value="beta-lactamase/transpeptidase-like"/>
    <property type="match status" value="1"/>
</dbReference>
<organism evidence="2 3">
    <name type="scientific">Psychroflexus torquis (strain ATCC 700755 / CIP 106069 / ACAM 623)</name>
    <dbReference type="NCBI Taxonomy" id="313595"/>
    <lineage>
        <taxon>Bacteria</taxon>
        <taxon>Pseudomonadati</taxon>
        <taxon>Bacteroidota</taxon>
        <taxon>Flavobacteriia</taxon>
        <taxon>Flavobacteriales</taxon>
        <taxon>Flavobacteriaceae</taxon>
        <taxon>Psychroflexus</taxon>
    </lineage>
</organism>
<name>K4INI0_PSYTT</name>
<evidence type="ECO:0000313" key="3">
    <source>
        <dbReference type="Proteomes" id="UP000008514"/>
    </source>
</evidence>
<dbReference type="Gene3D" id="3.40.710.10">
    <property type="entry name" value="DD-peptidase/beta-lactamase superfamily"/>
    <property type="match status" value="1"/>
</dbReference>
<sequence length="463" mass="53364">MKKIFLLVPLLISCSPAEEKSEYEKLLDYEGKYEYVDNTTLELKASDFDTTLYAVIDKAKYPLKHIALDSFANIADIPVVFERDESNRVKGYRTDGLEFKLITSDIEKMEMFPRKELFHNPDNYVYHKPKKTTDGLETGSLADEFKNPKPIIEMVKETIKGKFPDVHSILIYKNNKLVLEEYFYGYDENTPHQLRSATKPFIGGILGIAVDNGLIDSEKEKILPYFKSRYPKISNLDHRKREITIEDFLMYHHGMDCENNNPESKGNEVTMMESKDWVKYTLDLPMVKRPGISSSYCTGCALTLGSLVEIAAGRKIEDFAKENLFNPLGILNYDWTFEPNQASRNNFSQMYITPRDLIKLAKLFKDGGKWKGKQIISKSWIDKTIKMDKGDYGYLWEHKYFVINGQTYNSYLASGNGGQKINIWPELDMITVFTGGNYNSYQLYGKSTPPNEMIPKYILKSVK</sequence>
<dbReference type="PANTHER" id="PTHR43283:SF7">
    <property type="entry name" value="BETA-LACTAMASE-RELATED DOMAIN-CONTAINING PROTEIN"/>
    <property type="match status" value="1"/>
</dbReference>
<dbReference type="Pfam" id="PF00144">
    <property type="entry name" value="Beta-lactamase"/>
    <property type="match status" value="1"/>
</dbReference>
<reference evidence="2" key="2">
    <citation type="submission" date="2012-09" db="EMBL/GenBank/DDBJ databases">
        <title>The complete sequence of Psychroflexus torquis an extreme psychrophile from sea-ice that is stimulated by light.</title>
        <authorList>
            <person name="Feng S."/>
            <person name="Powell S.M."/>
            <person name="Bowman J.P."/>
        </authorList>
    </citation>
    <scope>NUCLEOTIDE SEQUENCE [LARGE SCALE GENOMIC DNA]</scope>
    <source>
        <strain evidence="2">ATCC 700755</strain>
    </source>
</reference>
<dbReference type="STRING" id="313595.P700755_004020"/>
<gene>
    <name evidence="2" type="ordered locus">P700755_004020</name>
</gene>
<dbReference type="PANTHER" id="PTHR43283">
    <property type="entry name" value="BETA-LACTAMASE-RELATED"/>
    <property type="match status" value="1"/>
</dbReference>
<accession>K4INI0</accession>